<sequence length="68" mass="6981">MADGTINQGSNVTVKTTGENGVVVAPSSGGPYKFLHGGNDQLNIPVFSVLLGTGEVRQYTGSAIELSE</sequence>
<gene>
    <name evidence="1" type="ORF">E9228_002751</name>
</gene>
<evidence type="ECO:0000313" key="1">
    <source>
        <dbReference type="EMBL" id="NII42093.1"/>
    </source>
</evidence>
<proteinExistence type="predicted"/>
<name>A0ABX0T982_9MICO</name>
<keyword evidence="2" id="KW-1185">Reference proteome</keyword>
<organism evidence="1 2">
    <name type="scientific">Curtobacterium salicis</name>
    <dbReference type="NCBI Taxonomy" id="1779862"/>
    <lineage>
        <taxon>Bacteria</taxon>
        <taxon>Bacillati</taxon>
        <taxon>Actinomycetota</taxon>
        <taxon>Actinomycetes</taxon>
        <taxon>Micrococcales</taxon>
        <taxon>Microbacteriaceae</taxon>
        <taxon>Curtobacterium</taxon>
    </lineage>
</organism>
<dbReference type="RefSeq" id="WP_166781094.1">
    <property type="nucleotide sequence ID" value="NZ_JAAOYO010000004.1"/>
</dbReference>
<dbReference type="EMBL" id="JAAOYO010000004">
    <property type="protein sequence ID" value="NII42093.1"/>
    <property type="molecule type" value="Genomic_DNA"/>
</dbReference>
<comment type="caution">
    <text evidence="1">The sequence shown here is derived from an EMBL/GenBank/DDBJ whole genome shotgun (WGS) entry which is preliminary data.</text>
</comment>
<protein>
    <submittedName>
        <fullName evidence="1">Uncharacterized protein</fullName>
    </submittedName>
</protein>
<accession>A0ABX0T982</accession>
<dbReference type="Proteomes" id="UP001318300">
    <property type="component" value="Unassembled WGS sequence"/>
</dbReference>
<evidence type="ECO:0000313" key="2">
    <source>
        <dbReference type="Proteomes" id="UP001318300"/>
    </source>
</evidence>
<reference evidence="1 2" key="1">
    <citation type="submission" date="2020-03" db="EMBL/GenBank/DDBJ databases">
        <title>Above-ground endophytic microbial communities from plants in different locations in the United States.</title>
        <authorList>
            <person name="Frank C."/>
        </authorList>
    </citation>
    <scope>NUCLEOTIDE SEQUENCE [LARGE SCALE GENOMIC DNA]</scope>
    <source>
        <strain evidence="1 2">WW7</strain>
    </source>
</reference>